<accession>A0A212LHV0</accession>
<protein>
    <submittedName>
        <fullName evidence="1">Uncharacterized protein</fullName>
    </submittedName>
</protein>
<dbReference type="EMBL" id="FMJD01000008">
    <property type="protein sequence ID" value="SCM77143.1"/>
    <property type="molecule type" value="Genomic_DNA"/>
</dbReference>
<sequence length="102" mass="11155">MPSVRMVRRTLTIQMPKYSEALPAKEARAKRPAATGGASMTVIIQDPQSPRAAGCAKPLTQGNQKQPEGYFNLNVYRSNAFLRVVRHTSFTTAPSLISPLVL</sequence>
<evidence type="ECO:0000313" key="1">
    <source>
        <dbReference type="EMBL" id="SCM77143.1"/>
    </source>
</evidence>
<name>A0A212LHV0_9HYPH</name>
<proteinExistence type="predicted"/>
<gene>
    <name evidence="1" type="ORF">KL86PLE_40948</name>
</gene>
<dbReference type="AlphaFoldDB" id="A0A212LHV0"/>
<organism evidence="1">
    <name type="scientific">uncultured Pleomorphomonas sp</name>
    <dbReference type="NCBI Taxonomy" id="442121"/>
    <lineage>
        <taxon>Bacteria</taxon>
        <taxon>Pseudomonadati</taxon>
        <taxon>Pseudomonadota</taxon>
        <taxon>Alphaproteobacteria</taxon>
        <taxon>Hyphomicrobiales</taxon>
        <taxon>Pleomorphomonadaceae</taxon>
        <taxon>Pleomorphomonas</taxon>
        <taxon>environmental samples</taxon>
    </lineage>
</organism>
<reference evidence="1" key="1">
    <citation type="submission" date="2016-08" db="EMBL/GenBank/DDBJ databases">
        <authorList>
            <person name="Seilhamer J.J."/>
        </authorList>
    </citation>
    <scope>NUCLEOTIDE SEQUENCE</scope>
    <source>
        <strain evidence="1">86</strain>
    </source>
</reference>